<dbReference type="GO" id="GO:0006281">
    <property type="term" value="P:DNA repair"/>
    <property type="evidence" value="ECO:0007669"/>
    <property type="project" value="UniProtKB-KW"/>
</dbReference>
<dbReference type="Pfam" id="PF12705">
    <property type="entry name" value="PDDEXK_1"/>
    <property type="match status" value="1"/>
</dbReference>
<keyword evidence="3" id="KW-0234">DNA repair</keyword>
<reference evidence="5 6" key="1">
    <citation type="submission" date="2017-11" db="EMBL/GenBank/DDBJ databases">
        <title>Evolution of Phototrophy in the Chloroflexi Phylum Driven by Horizontal Gene Transfer.</title>
        <authorList>
            <person name="Ward L.M."/>
            <person name="Hemp J."/>
            <person name="Shih P.M."/>
            <person name="Mcglynn S.E."/>
            <person name="Fischer W."/>
        </authorList>
    </citation>
    <scope>NUCLEOTIDE SEQUENCE [LARGE SCALE GENOMIC DNA]</scope>
    <source>
        <strain evidence="5">JP3_13</strain>
    </source>
</reference>
<dbReference type="PROSITE" id="PS51257">
    <property type="entry name" value="PROKAR_LIPOPROTEIN"/>
    <property type="match status" value="1"/>
</dbReference>
<sequence>MGACKRVRKVISFPPGFTFTQSCLQDFAVCPRRFQLRYLLAQSYPAPLAKPLAAVDRSTERGERFHALMERYWRGAALPERVDPLIADLWQTFLQNPPPDVPQTFRRTEFSVSVKPAWANGARLAAKYDLLAYDPDGEALIIDWKTGRRPKRAFLERHLQTVLYPLLLVEAAPRLLGIALPPERVRLLYWFGEDDGATEEFIYSRARYHADQAYISALLARLNALEVAEFPLTDERRHCQHCEYRSLCERGESAGTFETYDADSFPDLEELRQVIAEAAASDDFVL</sequence>
<feature type="domain" description="PD-(D/E)XK endonuclease-like" evidence="4">
    <location>
        <begin position="19"/>
        <end position="249"/>
    </location>
</feature>
<evidence type="ECO:0000313" key="6">
    <source>
        <dbReference type="Proteomes" id="UP000229681"/>
    </source>
</evidence>
<evidence type="ECO:0000256" key="2">
    <source>
        <dbReference type="ARBA" id="ARBA00022806"/>
    </source>
</evidence>
<dbReference type="Gene3D" id="3.90.320.10">
    <property type="match status" value="1"/>
</dbReference>
<dbReference type="Proteomes" id="UP000229681">
    <property type="component" value="Unassembled WGS sequence"/>
</dbReference>
<dbReference type="InterPro" id="IPR011604">
    <property type="entry name" value="PDDEXK-like_dom_sf"/>
</dbReference>
<keyword evidence="2" id="KW-0347">Helicase</keyword>
<evidence type="ECO:0000256" key="1">
    <source>
        <dbReference type="ARBA" id="ARBA00022763"/>
    </source>
</evidence>
<evidence type="ECO:0000313" key="5">
    <source>
        <dbReference type="EMBL" id="PJF35933.1"/>
    </source>
</evidence>
<accession>A0A2M8PEF1</accession>
<proteinExistence type="predicted"/>
<keyword evidence="2" id="KW-0547">Nucleotide-binding</keyword>
<keyword evidence="1" id="KW-0227">DNA damage</keyword>
<organism evidence="5 6">
    <name type="scientific">Candidatus Thermofonsia Clade 1 bacterium</name>
    <dbReference type="NCBI Taxonomy" id="2364210"/>
    <lineage>
        <taxon>Bacteria</taxon>
        <taxon>Bacillati</taxon>
        <taxon>Chloroflexota</taxon>
        <taxon>Candidatus Thermofontia</taxon>
        <taxon>Candidatus Thermofonsia Clade 1</taxon>
    </lineage>
</organism>
<dbReference type="AlphaFoldDB" id="A0A2M8PEF1"/>
<evidence type="ECO:0000256" key="3">
    <source>
        <dbReference type="ARBA" id="ARBA00023204"/>
    </source>
</evidence>
<gene>
    <name evidence="5" type="ORF">CUN49_08045</name>
</gene>
<protein>
    <recommendedName>
        <fullName evidence="4">PD-(D/E)XK endonuclease-like domain-containing protein</fullName>
    </recommendedName>
</protein>
<dbReference type="InterPro" id="IPR038726">
    <property type="entry name" value="PDDEXK_AddAB-type"/>
</dbReference>
<keyword evidence="2" id="KW-0378">Hydrolase</keyword>
<name>A0A2M8PEF1_9CHLR</name>
<keyword evidence="2" id="KW-0067">ATP-binding</keyword>
<evidence type="ECO:0000259" key="4">
    <source>
        <dbReference type="Pfam" id="PF12705"/>
    </source>
</evidence>
<dbReference type="EMBL" id="PGTM01000095">
    <property type="protein sequence ID" value="PJF35933.1"/>
    <property type="molecule type" value="Genomic_DNA"/>
</dbReference>
<comment type="caution">
    <text evidence="5">The sequence shown here is derived from an EMBL/GenBank/DDBJ whole genome shotgun (WGS) entry which is preliminary data.</text>
</comment>
<dbReference type="GO" id="GO:0004386">
    <property type="term" value="F:helicase activity"/>
    <property type="evidence" value="ECO:0007669"/>
    <property type="project" value="UniProtKB-KW"/>
</dbReference>